<dbReference type="PANTHER" id="PTHR21435:SF1">
    <property type="entry name" value="MITOCHONDRIAL IMPORT INNER MEMBRANE TRANSLOCASE SUBUNIT TIM29"/>
    <property type="match status" value="1"/>
</dbReference>
<protein>
    <submittedName>
        <fullName evidence="1">Uncharacterized protein</fullName>
    </submittedName>
</protein>
<dbReference type="GO" id="GO:0045039">
    <property type="term" value="P:protein insertion into mitochondrial inner membrane"/>
    <property type="evidence" value="ECO:0007669"/>
    <property type="project" value="TreeGrafter"/>
</dbReference>
<dbReference type="InterPro" id="IPR019322">
    <property type="entry name" value="TIMM29"/>
</dbReference>
<reference evidence="1" key="1">
    <citation type="submission" date="2021-06" db="EMBL/GenBank/DDBJ databases">
        <title>Parelaphostrongylus tenuis whole genome reference sequence.</title>
        <authorList>
            <person name="Garwood T.J."/>
            <person name="Larsen P.A."/>
            <person name="Fountain-Jones N.M."/>
            <person name="Garbe J.R."/>
            <person name="Macchietto M.G."/>
            <person name="Kania S.A."/>
            <person name="Gerhold R.W."/>
            <person name="Richards J.E."/>
            <person name="Wolf T.M."/>
        </authorList>
    </citation>
    <scope>NUCLEOTIDE SEQUENCE</scope>
    <source>
        <strain evidence="1">MNPRO001-30</strain>
        <tissue evidence="1">Meninges</tissue>
    </source>
</reference>
<organism evidence="1 2">
    <name type="scientific">Parelaphostrongylus tenuis</name>
    <name type="common">Meningeal worm</name>
    <dbReference type="NCBI Taxonomy" id="148309"/>
    <lineage>
        <taxon>Eukaryota</taxon>
        <taxon>Metazoa</taxon>
        <taxon>Ecdysozoa</taxon>
        <taxon>Nematoda</taxon>
        <taxon>Chromadorea</taxon>
        <taxon>Rhabditida</taxon>
        <taxon>Rhabditina</taxon>
        <taxon>Rhabditomorpha</taxon>
        <taxon>Strongyloidea</taxon>
        <taxon>Metastrongylidae</taxon>
        <taxon>Parelaphostrongylus</taxon>
    </lineage>
</organism>
<name>A0AAD5NBF8_PARTN</name>
<dbReference type="Pfam" id="PF10171">
    <property type="entry name" value="Tim29"/>
    <property type="match status" value="1"/>
</dbReference>
<accession>A0AAD5NBF8</accession>
<keyword evidence="2" id="KW-1185">Reference proteome</keyword>
<dbReference type="GO" id="GO:0042721">
    <property type="term" value="C:TIM22 mitochondrial import inner membrane insertion complex"/>
    <property type="evidence" value="ECO:0007669"/>
    <property type="project" value="InterPro"/>
</dbReference>
<dbReference type="PANTHER" id="PTHR21435">
    <property type="entry name" value="MITOCHONDRIAL IMPORT INNER MEMBRANE TRANSLOCASE SUBUNIT TIM29"/>
    <property type="match status" value="1"/>
</dbReference>
<gene>
    <name evidence="1" type="ORF">KIN20_022165</name>
</gene>
<proteinExistence type="predicted"/>
<dbReference type="Proteomes" id="UP001196413">
    <property type="component" value="Unassembled WGS sequence"/>
</dbReference>
<evidence type="ECO:0000313" key="2">
    <source>
        <dbReference type="Proteomes" id="UP001196413"/>
    </source>
</evidence>
<comment type="caution">
    <text evidence="1">The sequence shown here is derived from an EMBL/GenBank/DDBJ whole genome shotgun (WGS) entry which is preliminary data.</text>
</comment>
<sequence length="142" mass="16345">MDSVKLWSGTKAILTFGRVFANKKQVFPIHSHTVLDVWGNESVEGIYATGLSGLVYAYSTSPSEASMFDELRELRQIMIVLPAPVHSKESDVEFAERSILLSQDQLHYHNLWFFSLLVRFDYDKAVRIYGSQDKNPKDWIWS</sequence>
<evidence type="ECO:0000313" key="1">
    <source>
        <dbReference type="EMBL" id="KAJ1362564.1"/>
    </source>
</evidence>
<dbReference type="EMBL" id="JAHQIW010004484">
    <property type="protein sequence ID" value="KAJ1362564.1"/>
    <property type="molecule type" value="Genomic_DNA"/>
</dbReference>
<dbReference type="AlphaFoldDB" id="A0AAD5NBF8"/>